<dbReference type="InterPro" id="IPR011650">
    <property type="entry name" value="Peptidase_M20_dimer"/>
</dbReference>
<dbReference type="Gene3D" id="3.40.630.10">
    <property type="entry name" value="Zn peptidases"/>
    <property type="match status" value="1"/>
</dbReference>
<dbReference type="PANTHER" id="PTHR11014:SF63">
    <property type="entry name" value="METALLOPEPTIDASE, PUTATIVE (AFU_ORTHOLOGUE AFUA_6G09600)-RELATED"/>
    <property type="match status" value="1"/>
</dbReference>
<gene>
    <name evidence="2" type="ORF">WKI68_10470</name>
</gene>
<dbReference type="Pfam" id="PF07687">
    <property type="entry name" value="M20_dimer"/>
    <property type="match status" value="1"/>
</dbReference>
<dbReference type="Pfam" id="PF01546">
    <property type="entry name" value="Peptidase_M20"/>
    <property type="match status" value="1"/>
</dbReference>
<dbReference type="EMBL" id="JBBKAM010000002">
    <property type="protein sequence ID" value="MEJ8641784.1"/>
    <property type="molecule type" value="Genomic_DNA"/>
</dbReference>
<evidence type="ECO:0000259" key="1">
    <source>
        <dbReference type="Pfam" id="PF07687"/>
    </source>
</evidence>
<dbReference type="InterPro" id="IPR002933">
    <property type="entry name" value="Peptidase_M20"/>
</dbReference>
<dbReference type="InterPro" id="IPR036264">
    <property type="entry name" value="Bact_exopeptidase_dim_dom"/>
</dbReference>
<feature type="domain" description="Peptidase M20 dimerisation" evidence="1">
    <location>
        <begin position="203"/>
        <end position="298"/>
    </location>
</feature>
<dbReference type="NCBIfam" id="TIGR01891">
    <property type="entry name" value="amidohydrolases"/>
    <property type="match status" value="1"/>
</dbReference>
<dbReference type="Proteomes" id="UP001382904">
    <property type="component" value="Unassembled WGS sequence"/>
</dbReference>
<accession>A0ABU8U356</accession>
<evidence type="ECO:0000313" key="3">
    <source>
        <dbReference type="Proteomes" id="UP001382904"/>
    </source>
</evidence>
<comment type="caution">
    <text evidence="2">The sequence shown here is derived from an EMBL/GenBank/DDBJ whole genome shotgun (WGS) entry which is preliminary data.</text>
</comment>
<dbReference type="CDD" id="cd03886">
    <property type="entry name" value="M20_Acy1"/>
    <property type="match status" value="1"/>
</dbReference>
<proteinExistence type="predicted"/>
<reference evidence="2 3" key="1">
    <citation type="submission" date="2024-03" db="EMBL/GenBank/DDBJ databases">
        <title>Novel Streptomyces species of biotechnological and ecological value are a feature of Machair soil.</title>
        <authorList>
            <person name="Prole J.R."/>
            <person name="Goodfellow M."/>
            <person name="Allenby N."/>
            <person name="Ward A.C."/>
        </authorList>
    </citation>
    <scope>NUCLEOTIDE SEQUENCE [LARGE SCALE GENOMIC DNA]</scope>
    <source>
        <strain evidence="2 3">MS1.HAVA.3</strain>
    </source>
</reference>
<dbReference type="SUPFAM" id="SSF55031">
    <property type="entry name" value="Bacterial exopeptidase dimerisation domain"/>
    <property type="match status" value="1"/>
</dbReference>
<protein>
    <submittedName>
        <fullName evidence="2">M20 family metallopeptidase</fullName>
    </submittedName>
</protein>
<dbReference type="Gene3D" id="3.30.70.360">
    <property type="match status" value="1"/>
</dbReference>
<sequence length="421" mass="43468">MTAAGSDTPPRGALAGLLAEARAALPGIVALRRSIHRFPERGTHLPRTQQAVLEALGGLGLDLATGSRLSSVTATLEGARPGPTVLLRADMDALPLDEETGLDFASQVPGTMHACGHDAHTAMLVGAARLLAARRPLLAGRVVFMFQPAEESGGGARHMIDEGVLETADGSGVAAAFALHITTRFESGTLHLRPGPTFAASDGLHVTVRGRGGHASAPHRALDPVPVACEIVQALQSMVTRTVDVFDPAVVTVASIHAGTTANVIPETAEIRGTFRTLSPDTRQRVRDGITRIAHHIAAAHGAQADVTLTEGYPPVVNDPACTAALHDTAATLLGPDRVHHLPAPFMGAEDFSYVLQQVPGAMAFLGARPPGIPPGGAPDIHSNRVVFDEDALATGAALHAAAALQTGPLPDEGPRVRPGT</sequence>
<evidence type="ECO:0000313" key="2">
    <source>
        <dbReference type="EMBL" id="MEJ8641784.1"/>
    </source>
</evidence>
<dbReference type="InterPro" id="IPR017439">
    <property type="entry name" value="Amidohydrolase"/>
</dbReference>
<dbReference type="PIRSF" id="PIRSF005962">
    <property type="entry name" value="Pept_M20D_amidohydro"/>
    <property type="match status" value="1"/>
</dbReference>
<keyword evidence="3" id="KW-1185">Reference proteome</keyword>
<name>A0ABU8U356_9ACTN</name>
<dbReference type="SUPFAM" id="SSF53187">
    <property type="entry name" value="Zn-dependent exopeptidases"/>
    <property type="match status" value="1"/>
</dbReference>
<organism evidence="2 3">
    <name type="scientific">Streptomyces caledonius</name>
    <dbReference type="NCBI Taxonomy" id="3134107"/>
    <lineage>
        <taxon>Bacteria</taxon>
        <taxon>Bacillati</taxon>
        <taxon>Actinomycetota</taxon>
        <taxon>Actinomycetes</taxon>
        <taxon>Kitasatosporales</taxon>
        <taxon>Streptomycetaceae</taxon>
        <taxon>Streptomyces</taxon>
    </lineage>
</organism>
<dbReference type="PANTHER" id="PTHR11014">
    <property type="entry name" value="PEPTIDASE M20 FAMILY MEMBER"/>
    <property type="match status" value="1"/>
</dbReference>